<dbReference type="Pfam" id="PF03323">
    <property type="entry name" value="GerA"/>
    <property type="match status" value="1"/>
</dbReference>
<dbReference type="InterPro" id="IPR050768">
    <property type="entry name" value="UPF0353/GerABKA_families"/>
</dbReference>
<dbReference type="PIRSF" id="PIRSF005690">
    <property type="entry name" value="GerBA"/>
    <property type="match status" value="1"/>
</dbReference>
<evidence type="ECO:0000256" key="4">
    <source>
        <dbReference type="PIRNR" id="PIRNR005690"/>
    </source>
</evidence>
<reference evidence="7 8" key="1">
    <citation type="journal article" date="2013" name="J. Microbiol.">
        <title>Lysinibacillus chungkukjangi sp. nov., isolated from Chungkukjang, Korean fermented soybean food.</title>
        <authorList>
            <person name="Kim S.J."/>
            <person name="Jang Y.H."/>
            <person name="Hamada M."/>
            <person name="Ahn J.H."/>
            <person name="Weon H.Y."/>
            <person name="Suzuki K."/>
            <person name="Whang K.S."/>
            <person name="Kwon S.W."/>
        </authorList>
    </citation>
    <scope>NUCLEOTIDE SEQUENCE [LARGE SCALE GENOMIC DNA]</scope>
    <source>
        <strain evidence="7 8">MCCC 1A12701</strain>
    </source>
</reference>
<evidence type="ECO:0000256" key="2">
    <source>
        <dbReference type="ARBA" id="ARBA00005278"/>
    </source>
</evidence>
<keyword evidence="8" id="KW-1185">Reference proteome</keyword>
<dbReference type="InterPro" id="IPR004995">
    <property type="entry name" value="Spore_Ger"/>
</dbReference>
<feature type="transmembrane region" description="Helical" evidence="6">
    <location>
        <begin position="467"/>
        <end position="493"/>
    </location>
</feature>
<dbReference type="AlphaFoldDB" id="A0A3N9US76"/>
<name>A0A3N9US76_9BACI</name>
<dbReference type="RefSeq" id="WP_124764160.1">
    <property type="nucleotide sequence ID" value="NZ_JAFBDY010000006.1"/>
</dbReference>
<dbReference type="GO" id="GO:0009847">
    <property type="term" value="P:spore germination"/>
    <property type="evidence" value="ECO:0007669"/>
    <property type="project" value="UniProtKB-UniRule"/>
</dbReference>
<sequence length="592" mass="64319">MRRSLFTRVYKKSTDQQYESATQQSESEFNIPIGLTLKENVEIIKKKLGDPSDLIVRDITVGKNKHKCSILYLSGLADQKLVNDNILKMVQTEISQSDTNSNQSGTGQSEPNANPSEASQSEPNANPSEASQSEPNANPSGTGQSEPNANPSEANKNNPKSSQSGGTQSDPNLLETIEQHVIAITDTKKGQTLYEVINAILSGNAVFLLDGVNTVLVMGTTGYETRSIEEPQSEAVVRGPRTGFIENIDKNITLIRRELKDPNLRFDVHEVGRRSKQKVVVCSIAGIVNPDILNEVNRRIKTIDIDAAPDSGFVEQWIEDSFLSPIPQILDTERPDHVTYSVLQGKVAILVDGSPFALIAPVMLGEPLQSIEDYSQRWAIGTLLRLLRFLSIFISLFLPAIYVALTSYHPGMLPTKLAFSIAATREGVPFPSIFEALLMAVTFEILQEAGIRLPKAIGSTIGIVGGIVIGDVAVSAGIVSPAMVIITSLTAIASFTTPNYSLATGLRVLRFGLLAAASILGLYGIILVFIMMCIHIVNLKSMGVPFSSPIAPYFLGNLKNLLIRSPIITLKKRPPYLEPRDINKINDGGKSK</sequence>
<organism evidence="7 8">
    <name type="scientific">Lysinibacillus composti</name>
    <dbReference type="NCBI Taxonomy" id="720633"/>
    <lineage>
        <taxon>Bacteria</taxon>
        <taxon>Bacillati</taxon>
        <taxon>Bacillota</taxon>
        <taxon>Bacilli</taxon>
        <taxon>Bacillales</taxon>
        <taxon>Bacillaceae</taxon>
        <taxon>Lysinibacillus</taxon>
    </lineage>
</organism>
<keyword evidence="3 4" id="KW-0472">Membrane</keyword>
<keyword evidence="6" id="KW-1133">Transmembrane helix</keyword>
<feature type="transmembrane region" description="Helical" evidence="6">
    <location>
        <begin position="428"/>
        <end position="446"/>
    </location>
</feature>
<evidence type="ECO:0000256" key="1">
    <source>
        <dbReference type="ARBA" id="ARBA00004141"/>
    </source>
</evidence>
<proteinExistence type="inferred from homology"/>
<evidence type="ECO:0000256" key="6">
    <source>
        <dbReference type="SAM" id="Phobius"/>
    </source>
</evidence>
<gene>
    <name evidence="7" type="ORF">EBB45_09020</name>
</gene>
<comment type="subcellular location">
    <subcellularLocation>
        <location evidence="4">Cell membrane</location>
    </subcellularLocation>
    <subcellularLocation>
        <location evidence="1">Membrane</location>
        <topology evidence="1">Multi-pass membrane protein</topology>
    </subcellularLocation>
</comment>
<feature type="transmembrane region" description="Helical" evidence="6">
    <location>
        <begin position="386"/>
        <end position="408"/>
    </location>
</feature>
<dbReference type="PANTHER" id="PTHR22550:SF5">
    <property type="entry name" value="LEUCINE ZIPPER PROTEIN 4"/>
    <property type="match status" value="1"/>
</dbReference>
<evidence type="ECO:0000313" key="7">
    <source>
        <dbReference type="EMBL" id="RQW74736.1"/>
    </source>
</evidence>
<dbReference type="EMBL" id="RRCT01000007">
    <property type="protein sequence ID" value="RQW74736.1"/>
    <property type="molecule type" value="Genomic_DNA"/>
</dbReference>
<comment type="similarity">
    <text evidence="2 4">Belongs to the GerABKA family.</text>
</comment>
<evidence type="ECO:0000256" key="3">
    <source>
        <dbReference type="ARBA" id="ARBA00023136"/>
    </source>
</evidence>
<feature type="region of interest" description="Disordered" evidence="5">
    <location>
        <begin position="94"/>
        <end position="171"/>
    </location>
</feature>
<evidence type="ECO:0000313" key="8">
    <source>
        <dbReference type="Proteomes" id="UP000274033"/>
    </source>
</evidence>
<dbReference type="Proteomes" id="UP000274033">
    <property type="component" value="Unassembled WGS sequence"/>
</dbReference>
<keyword evidence="6" id="KW-0812">Transmembrane</keyword>
<evidence type="ECO:0000256" key="5">
    <source>
        <dbReference type="SAM" id="MobiDB-lite"/>
    </source>
</evidence>
<comment type="caution">
    <text evidence="7">The sequence shown here is derived from an EMBL/GenBank/DDBJ whole genome shotgun (WGS) entry which is preliminary data.</text>
</comment>
<accession>A0A3N9US76</accession>
<protein>
    <submittedName>
        <fullName evidence="7">Spore germination protein</fullName>
    </submittedName>
</protein>
<feature type="transmembrane region" description="Helical" evidence="6">
    <location>
        <begin position="513"/>
        <end position="537"/>
    </location>
</feature>
<dbReference type="PANTHER" id="PTHR22550">
    <property type="entry name" value="SPORE GERMINATION PROTEIN"/>
    <property type="match status" value="1"/>
</dbReference>
<dbReference type="GO" id="GO:0005886">
    <property type="term" value="C:plasma membrane"/>
    <property type="evidence" value="ECO:0007669"/>
    <property type="project" value="UniProtKB-SubCell"/>
</dbReference>